<evidence type="ECO:0000256" key="4">
    <source>
        <dbReference type="SAM" id="SignalP"/>
    </source>
</evidence>
<dbReference type="GO" id="GO:0046872">
    <property type="term" value="F:metal ion binding"/>
    <property type="evidence" value="ECO:0007669"/>
    <property type="project" value="UniProtKB-KW"/>
</dbReference>
<dbReference type="AlphaFoldDB" id="K1XVY4"/>
<evidence type="ECO:0000313" key="7">
    <source>
        <dbReference type="EMBL" id="EKD16899.1"/>
    </source>
</evidence>
<keyword evidence="2" id="KW-0186">Copper</keyword>
<dbReference type="InParanoid" id="K1XVY4"/>
<evidence type="ECO:0000259" key="6">
    <source>
        <dbReference type="PROSITE" id="PS00498"/>
    </source>
</evidence>
<feature type="domain" description="Tyrosinase copper-binding" evidence="5">
    <location>
        <begin position="97"/>
        <end position="114"/>
    </location>
</feature>
<dbReference type="STRING" id="1072389.K1XVY4"/>
<dbReference type="SUPFAM" id="SSF48056">
    <property type="entry name" value="Di-copper centre-containing domain"/>
    <property type="match status" value="1"/>
</dbReference>
<dbReference type="OMA" id="NHNRVHR"/>
<evidence type="ECO:0000259" key="5">
    <source>
        <dbReference type="PROSITE" id="PS00497"/>
    </source>
</evidence>
<keyword evidence="4" id="KW-0732">Signal</keyword>
<keyword evidence="8" id="KW-1185">Reference proteome</keyword>
<gene>
    <name evidence="7" type="ORF">MBM_05368</name>
</gene>
<dbReference type="PANTHER" id="PTHR11474:SF126">
    <property type="entry name" value="TYROSINASE-LIKE PROTEIN TYR-1-RELATED"/>
    <property type="match status" value="1"/>
</dbReference>
<dbReference type="InterPro" id="IPR050316">
    <property type="entry name" value="Tyrosinase/Hemocyanin"/>
</dbReference>
<dbReference type="HOGENOM" id="CLU_035914_1_2_1"/>
<name>K1XVY4_MARBU</name>
<feature type="region of interest" description="Disordered" evidence="3">
    <location>
        <begin position="143"/>
        <end position="162"/>
    </location>
</feature>
<dbReference type="PRINTS" id="PR00092">
    <property type="entry name" value="TYROSINASE"/>
</dbReference>
<keyword evidence="1" id="KW-0479">Metal-binding</keyword>
<accession>K1XVY4</accession>
<dbReference type="PROSITE" id="PS00497">
    <property type="entry name" value="TYROSINASE_1"/>
    <property type="match status" value="1"/>
</dbReference>
<dbReference type="EMBL" id="JH921438">
    <property type="protein sequence ID" value="EKD16899.1"/>
    <property type="molecule type" value="Genomic_DNA"/>
</dbReference>
<dbReference type="Proteomes" id="UP000006753">
    <property type="component" value="Unassembled WGS sequence"/>
</dbReference>
<evidence type="ECO:0000313" key="8">
    <source>
        <dbReference type="Proteomes" id="UP000006753"/>
    </source>
</evidence>
<dbReference type="PANTHER" id="PTHR11474">
    <property type="entry name" value="TYROSINASE FAMILY MEMBER"/>
    <property type="match status" value="1"/>
</dbReference>
<feature type="chain" id="PRO_5003855656" evidence="4">
    <location>
        <begin position="22"/>
        <end position="326"/>
    </location>
</feature>
<organism evidence="7 8">
    <name type="scientific">Marssonina brunnea f. sp. multigermtubi (strain MB_m1)</name>
    <name type="common">Marssonina leaf spot fungus</name>
    <dbReference type="NCBI Taxonomy" id="1072389"/>
    <lineage>
        <taxon>Eukaryota</taxon>
        <taxon>Fungi</taxon>
        <taxon>Dikarya</taxon>
        <taxon>Ascomycota</taxon>
        <taxon>Pezizomycotina</taxon>
        <taxon>Leotiomycetes</taxon>
        <taxon>Helotiales</taxon>
        <taxon>Drepanopezizaceae</taxon>
        <taxon>Drepanopeziza</taxon>
    </lineage>
</organism>
<dbReference type="InterPro" id="IPR008922">
    <property type="entry name" value="Di-copper_centre_dom_sf"/>
</dbReference>
<dbReference type="GO" id="GO:0004497">
    <property type="term" value="F:monooxygenase activity"/>
    <property type="evidence" value="ECO:0007669"/>
    <property type="project" value="UniProtKB-KW"/>
</dbReference>
<evidence type="ECO:0000256" key="2">
    <source>
        <dbReference type="ARBA" id="ARBA00023008"/>
    </source>
</evidence>
<keyword evidence="7" id="KW-0503">Monooxygenase</keyword>
<evidence type="ECO:0000256" key="1">
    <source>
        <dbReference type="ARBA" id="ARBA00022723"/>
    </source>
</evidence>
<keyword evidence="7" id="KW-0560">Oxidoreductase</keyword>
<dbReference type="OrthoDB" id="6132182at2759"/>
<feature type="region of interest" description="Disordered" evidence="3">
    <location>
        <begin position="271"/>
        <end position="290"/>
    </location>
</feature>
<protein>
    <submittedName>
        <fullName evidence="7">Monooxygenase</fullName>
    </submittedName>
</protein>
<reference evidence="7 8" key="1">
    <citation type="journal article" date="2012" name="BMC Genomics">
        <title>Sequencing the genome of Marssonina brunnea reveals fungus-poplar co-evolution.</title>
        <authorList>
            <person name="Zhu S."/>
            <person name="Cao Y.-Z."/>
            <person name="Jiang C."/>
            <person name="Tan B.-Y."/>
            <person name="Wang Z."/>
            <person name="Feng S."/>
            <person name="Zhang L."/>
            <person name="Su X.-H."/>
            <person name="Brejova B."/>
            <person name="Vinar T."/>
            <person name="Xu M."/>
            <person name="Wang M.-X."/>
            <person name="Zhang S.-G."/>
            <person name="Huang M.-R."/>
            <person name="Wu R."/>
            <person name="Zhou Y."/>
        </authorList>
    </citation>
    <scope>NUCLEOTIDE SEQUENCE [LARGE SCALE GENOMIC DNA]</scope>
    <source>
        <strain evidence="7 8">MB_m1</strain>
    </source>
</reference>
<sequence>MLLPISLIALTLSALPTLTTATPTTTTTGTRTAHIFRRSNCTNPSVRREWRSLPRDEQISYVDAVLCLTTKPSRISLSTPLYDDFAYVHSQLSNEIHSVASFLPWHRYFLHVYEAALKECGYIGNLPLSPSTSTIWDATTGFGGDGSPDRTEQDGNNTRRCVADGPFQDLRPSYITDEYNPHCLTRTWNNGTELPGRMLGEFYSPEMLANVQASADYATYRFQLESTPHGAVHSGIGGDMVPSTSPNDPIFYLHHGQVDHAWTLWQKRDPGKRNTEYAGPRTQDQFDGVTPPEASLDDWMLMRGLAPDMQVRDAMTTQNGIFCYTY</sequence>
<proteinExistence type="predicted"/>
<evidence type="ECO:0000256" key="3">
    <source>
        <dbReference type="SAM" id="MobiDB-lite"/>
    </source>
</evidence>
<dbReference type="InterPro" id="IPR002227">
    <property type="entry name" value="Tyrosinase_Cu-bd"/>
</dbReference>
<dbReference type="PROSITE" id="PS00498">
    <property type="entry name" value="TYROSINASE_2"/>
    <property type="match status" value="1"/>
</dbReference>
<dbReference type="KEGG" id="mbe:MBM_05368"/>
<feature type="signal peptide" evidence="4">
    <location>
        <begin position="1"/>
        <end position="21"/>
    </location>
</feature>
<feature type="domain" description="Tyrosinase copper-binding" evidence="6">
    <location>
        <begin position="248"/>
        <end position="259"/>
    </location>
</feature>
<dbReference type="Gene3D" id="1.10.1280.10">
    <property type="entry name" value="Di-copper center containing domain from catechol oxidase"/>
    <property type="match status" value="1"/>
</dbReference>
<dbReference type="Pfam" id="PF00264">
    <property type="entry name" value="Tyrosinase"/>
    <property type="match status" value="1"/>
</dbReference>
<dbReference type="eggNOG" id="ENOG502S31Y">
    <property type="taxonomic scope" value="Eukaryota"/>
</dbReference>